<dbReference type="PROSITE" id="PS50929">
    <property type="entry name" value="ABC_TM1F"/>
    <property type="match status" value="2"/>
</dbReference>
<protein>
    <recommendedName>
        <fullName evidence="14">Multidrug resistance-associated ABC transporter</fullName>
    </recommendedName>
</protein>
<evidence type="ECO:0000259" key="10">
    <source>
        <dbReference type="PROSITE" id="PS50893"/>
    </source>
</evidence>
<sequence>MLSCEQSSAFDLTDACVRNSWSAILPAAVVCALCVSSLPVPSQLQRLVNTLKAPFSPLLTLQEAEALTAEEPTDASQVSDVEPRPSLAFTFIGLVQSLAWITGAIFYYVATDASDATALTQSLLIAFSWLYTTIRPIASPFATVPYDLFTIYLLHFAGGTLILGGYLFDYAVGEAPWPGTAIVVALSANIAAVLVLLYYTVNMPMNVPSMRVKKEDIGKTVCPEDYTRFWGWLSFSWVFPLIQRGTRGTLDEKDVWNLSPTMQARAVYTKFKTLNFDFLGGLLAMVLQYSAPFFLKRILDTIDQPNLTPRDKGMAYAYAGLMFLCAILKAQCDLTHLWFARRATTQVRSELMSAIYEKALKRKDFSGLVKEKEGSAPDAVDKKAREKKADDAKAGAGWAGVQFAGFAFFFAIWPINSYLTSRDFKIKKEKAKVKDTRMAVLDELISSIKFIKFFAWEDRWVDRAMAARKAELGWMVKEYINNIIFSGLWSFAPISLSVVSFFIYIWLGNELTAGTAFTAIALFSMIRFALYRIANYLEEDEVTPQVSTLKQDLAAPPPADDVDEGLGIENASFEFPRTPESAASSVADVSTVVDEVQTQDHRFELRDISVIFPEGRLSVITGPTASGKTALLMALMGEMTILPAAGGRIIMAKSNKIDKYGNTHGIAYAAQTPWLRHQSIRDNILFGSPFDEARYNQVVECCALKPDFDVLEDGDATEIGSKGVSLSGGQRSRVALARAVYSRKKYLLLDDPLSAVDSHTSRFLFEKCLQGPLLAQRTVILVTHHVELVLPGAHYVVRMLDGRIDTQGTVEELRAQGVLDEIAHEAAVEVQKEELAVAAEGAADAEAGGEQAEAKKPRRLVEDEHRETGSVKWVTYREYLRASGYYIWGLLSLLVVLQQLRTVSEKIWIKVWSGAYETSFRFLFRSFSANDMFVLDTLPSQVEFHSSRFPNANERPMFYVGVYAAIMCSGVVLQLVSAILQYVGALRASRNLFRRLLVTVVRATFRFHDTTPQGRMLNRFSKDFATVDSRLAGSLQVVNTSLAGFFASILTVTAVFPAFLLPATFVAYNYWRLAVGYLNTGRDLRRMESNTRSPIFSDFGELLTGVVTVRAFSAEKRFMDAIYKRIDAMTAFNYFIWMTNRWLLLNYDVLGEFIFVVDTGLVLMI</sequence>
<feature type="domain" description="ABC transporter" evidence="10">
    <location>
        <begin position="584"/>
        <end position="826"/>
    </location>
</feature>
<dbReference type="InterPro" id="IPR017871">
    <property type="entry name" value="ABC_transporter-like_CS"/>
</dbReference>
<feature type="transmembrane region" description="Helical" evidence="9">
    <location>
        <begin position="395"/>
        <end position="415"/>
    </location>
</feature>
<dbReference type="InterPro" id="IPR036640">
    <property type="entry name" value="ABC1_TM_sf"/>
</dbReference>
<dbReference type="PROSITE" id="PS00211">
    <property type="entry name" value="ABC_TRANSPORTER_1"/>
    <property type="match status" value="1"/>
</dbReference>
<dbReference type="Proteomes" id="UP001221142">
    <property type="component" value="Unassembled WGS sequence"/>
</dbReference>
<feature type="transmembrane region" description="Helical" evidence="9">
    <location>
        <begin position="116"/>
        <end position="134"/>
    </location>
</feature>
<dbReference type="Gene3D" id="1.20.1560.10">
    <property type="entry name" value="ABC transporter type 1, transmembrane domain"/>
    <property type="match status" value="3"/>
</dbReference>
<keyword evidence="8 9" id="KW-0472">Membrane</keyword>
<evidence type="ECO:0000256" key="7">
    <source>
        <dbReference type="ARBA" id="ARBA00022989"/>
    </source>
</evidence>
<dbReference type="Pfam" id="PF00005">
    <property type="entry name" value="ABC_tran"/>
    <property type="match status" value="1"/>
</dbReference>
<dbReference type="CDD" id="cd18604">
    <property type="entry name" value="ABC_6TM_VMR1_D2_like"/>
    <property type="match status" value="1"/>
</dbReference>
<dbReference type="SUPFAM" id="SSF52540">
    <property type="entry name" value="P-loop containing nucleoside triphosphate hydrolases"/>
    <property type="match status" value="1"/>
</dbReference>
<evidence type="ECO:0000259" key="11">
    <source>
        <dbReference type="PROSITE" id="PS50929"/>
    </source>
</evidence>
<feature type="transmembrane region" description="Helical" evidence="9">
    <location>
        <begin position="274"/>
        <end position="295"/>
    </location>
</feature>
<evidence type="ECO:0000256" key="1">
    <source>
        <dbReference type="ARBA" id="ARBA00004141"/>
    </source>
</evidence>
<evidence type="ECO:0000256" key="8">
    <source>
        <dbReference type="ARBA" id="ARBA00023136"/>
    </source>
</evidence>
<dbReference type="AlphaFoldDB" id="A0AAD7BG42"/>
<dbReference type="InterPro" id="IPR027417">
    <property type="entry name" value="P-loop_NTPase"/>
</dbReference>
<dbReference type="InterPro" id="IPR011527">
    <property type="entry name" value="ABC1_TM_dom"/>
</dbReference>
<feature type="transmembrane region" description="Helical" evidence="9">
    <location>
        <begin position="315"/>
        <end position="332"/>
    </location>
</feature>
<feature type="transmembrane region" description="Helical" evidence="9">
    <location>
        <begin position="483"/>
        <end position="507"/>
    </location>
</feature>
<proteinExistence type="predicted"/>
<evidence type="ECO:0000256" key="4">
    <source>
        <dbReference type="ARBA" id="ARBA00022737"/>
    </source>
</evidence>
<dbReference type="GO" id="GO:0140359">
    <property type="term" value="F:ABC-type transporter activity"/>
    <property type="evidence" value="ECO:0007669"/>
    <property type="project" value="InterPro"/>
</dbReference>
<feature type="transmembrane region" description="Helical" evidence="9">
    <location>
        <begin position="180"/>
        <end position="201"/>
    </location>
</feature>
<dbReference type="Pfam" id="PF00664">
    <property type="entry name" value="ABC_membrane"/>
    <property type="match status" value="2"/>
</dbReference>
<feature type="transmembrane region" description="Helical" evidence="9">
    <location>
        <begin position="146"/>
        <end position="168"/>
    </location>
</feature>
<evidence type="ECO:0000313" key="13">
    <source>
        <dbReference type="Proteomes" id="UP001221142"/>
    </source>
</evidence>
<feature type="transmembrane region" description="Helical" evidence="9">
    <location>
        <begin position="957"/>
        <end position="983"/>
    </location>
</feature>
<keyword evidence="2" id="KW-0813">Transport</keyword>
<keyword evidence="7 9" id="KW-1133">Transmembrane helix</keyword>
<dbReference type="PROSITE" id="PS50893">
    <property type="entry name" value="ABC_TRANSPORTER_2"/>
    <property type="match status" value="1"/>
</dbReference>
<evidence type="ECO:0000313" key="12">
    <source>
        <dbReference type="EMBL" id="KAJ7619563.1"/>
    </source>
</evidence>
<feature type="transmembrane region" description="Helical" evidence="9">
    <location>
        <begin position="1045"/>
        <end position="1068"/>
    </location>
</feature>
<dbReference type="PANTHER" id="PTHR24223:SF415">
    <property type="entry name" value="FI20190P1"/>
    <property type="match status" value="1"/>
</dbReference>
<keyword evidence="13" id="KW-1185">Reference proteome</keyword>
<feature type="transmembrane region" description="Helical" evidence="9">
    <location>
        <begin position="87"/>
        <end position="110"/>
    </location>
</feature>
<evidence type="ECO:0000256" key="9">
    <source>
        <dbReference type="SAM" id="Phobius"/>
    </source>
</evidence>
<evidence type="ECO:0000256" key="3">
    <source>
        <dbReference type="ARBA" id="ARBA00022692"/>
    </source>
</evidence>
<evidence type="ECO:0000256" key="6">
    <source>
        <dbReference type="ARBA" id="ARBA00022840"/>
    </source>
</evidence>
<feature type="transmembrane region" description="Helical" evidence="9">
    <location>
        <begin position="514"/>
        <end position="534"/>
    </location>
</feature>
<comment type="caution">
    <text evidence="12">The sequence shown here is derived from an EMBL/GenBank/DDBJ whole genome shotgun (WGS) entry which is preliminary data.</text>
</comment>
<dbReference type="SMART" id="SM00382">
    <property type="entry name" value="AAA"/>
    <property type="match status" value="1"/>
</dbReference>
<dbReference type="SUPFAM" id="SSF90123">
    <property type="entry name" value="ABC transporter transmembrane region"/>
    <property type="match status" value="3"/>
</dbReference>
<dbReference type="InterPro" id="IPR003439">
    <property type="entry name" value="ABC_transporter-like_ATP-bd"/>
</dbReference>
<keyword evidence="4" id="KW-0677">Repeat</keyword>
<feature type="domain" description="ABC transmembrane type-1" evidence="11">
    <location>
        <begin position="959"/>
        <end position="1165"/>
    </location>
</feature>
<keyword evidence="3 9" id="KW-0812">Transmembrane</keyword>
<dbReference type="PANTHER" id="PTHR24223">
    <property type="entry name" value="ATP-BINDING CASSETTE SUB-FAMILY C"/>
    <property type="match status" value="1"/>
</dbReference>
<evidence type="ECO:0008006" key="14">
    <source>
        <dbReference type="Google" id="ProtNLM"/>
    </source>
</evidence>
<feature type="transmembrane region" description="Helical" evidence="9">
    <location>
        <begin position="20"/>
        <end position="40"/>
    </location>
</feature>
<dbReference type="GO" id="GO:0016020">
    <property type="term" value="C:membrane"/>
    <property type="evidence" value="ECO:0007669"/>
    <property type="project" value="UniProtKB-SubCell"/>
</dbReference>
<organism evidence="12 13">
    <name type="scientific">Roridomyces roridus</name>
    <dbReference type="NCBI Taxonomy" id="1738132"/>
    <lineage>
        <taxon>Eukaryota</taxon>
        <taxon>Fungi</taxon>
        <taxon>Dikarya</taxon>
        <taxon>Basidiomycota</taxon>
        <taxon>Agaricomycotina</taxon>
        <taxon>Agaricomycetes</taxon>
        <taxon>Agaricomycetidae</taxon>
        <taxon>Agaricales</taxon>
        <taxon>Marasmiineae</taxon>
        <taxon>Mycenaceae</taxon>
        <taxon>Roridomyces</taxon>
    </lineage>
</organism>
<accession>A0AAD7BG42</accession>
<feature type="non-terminal residue" evidence="12">
    <location>
        <position position="1165"/>
    </location>
</feature>
<gene>
    <name evidence="12" type="ORF">FB45DRAFT_931097</name>
</gene>
<feature type="domain" description="ABC transmembrane type-1" evidence="11">
    <location>
        <begin position="403"/>
        <end position="539"/>
    </location>
</feature>
<dbReference type="FunFam" id="1.20.1560.10:FF:000013">
    <property type="entry name" value="ABC transporter C family member 2"/>
    <property type="match status" value="1"/>
</dbReference>
<dbReference type="EMBL" id="JARKIF010000018">
    <property type="protein sequence ID" value="KAJ7619563.1"/>
    <property type="molecule type" value="Genomic_DNA"/>
</dbReference>
<keyword evidence="6" id="KW-0067">ATP-binding</keyword>
<dbReference type="InterPro" id="IPR003593">
    <property type="entry name" value="AAA+_ATPase"/>
</dbReference>
<reference evidence="12" key="1">
    <citation type="submission" date="2023-03" db="EMBL/GenBank/DDBJ databases">
        <title>Massive genome expansion in bonnet fungi (Mycena s.s.) driven by repeated elements and novel gene families across ecological guilds.</title>
        <authorList>
            <consortium name="Lawrence Berkeley National Laboratory"/>
            <person name="Harder C.B."/>
            <person name="Miyauchi S."/>
            <person name="Viragh M."/>
            <person name="Kuo A."/>
            <person name="Thoen E."/>
            <person name="Andreopoulos B."/>
            <person name="Lu D."/>
            <person name="Skrede I."/>
            <person name="Drula E."/>
            <person name="Henrissat B."/>
            <person name="Morin E."/>
            <person name="Kohler A."/>
            <person name="Barry K."/>
            <person name="LaButti K."/>
            <person name="Morin E."/>
            <person name="Salamov A."/>
            <person name="Lipzen A."/>
            <person name="Mereny Z."/>
            <person name="Hegedus B."/>
            <person name="Baldrian P."/>
            <person name="Stursova M."/>
            <person name="Weitz H."/>
            <person name="Taylor A."/>
            <person name="Grigoriev I.V."/>
            <person name="Nagy L.G."/>
            <person name="Martin F."/>
            <person name="Kauserud H."/>
        </authorList>
    </citation>
    <scope>NUCLEOTIDE SEQUENCE</scope>
    <source>
        <strain evidence="12">9284</strain>
    </source>
</reference>
<evidence type="ECO:0000256" key="5">
    <source>
        <dbReference type="ARBA" id="ARBA00022741"/>
    </source>
</evidence>
<dbReference type="GO" id="GO:0016887">
    <property type="term" value="F:ATP hydrolysis activity"/>
    <property type="evidence" value="ECO:0007669"/>
    <property type="project" value="InterPro"/>
</dbReference>
<dbReference type="Gene3D" id="3.40.50.300">
    <property type="entry name" value="P-loop containing nucleotide triphosphate hydrolases"/>
    <property type="match status" value="1"/>
</dbReference>
<dbReference type="CDD" id="cd18596">
    <property type="entry name" value="ABC_6TM_VMR1_D1_like"/>
    <property type="match status" value="1"/>
</dbReference>
<evidence type="ECO:0000256" key="2">
    <source>
        <dbReference type="ARBA" id="ARBA00022448"/>
    </source>
</evidence>
<name>A0AAD7BG42_9AGAR</name>
<dbReference type="GO" id="GO:0005524">
    <property type="term" value="F:ATP binding"/>
    <property type="evidence" value="ECO:0007669"/>
    <property type="project" value="UniProtKB-KW"/>
</dbReference>
<dbReference type="CDD" id="cd03250">
    <property type="entry name" value="ABCC_MRP_domain1"/>
    <property type="match status" value="1"/>
</dbReference>
<comment type="subcellular location">
    <subcellularLocation>
        <location evidence="1">Membrane</location>
        <topology evidence="1">Multi-pass membrane protein</topology>
    </subcellularLocation>
</comment>
<keyword evidence="5" id="KW-0547">Nucleotide-binding</keyword>
<dbReference type="InterPro" id="IPR050173">
    <property type="entry name" value="ABC_transporter_C-like"/>
</dbReference>